<dbReference type="UniPathway" id="UPA00196"/>
<dbReference type="PANTHER" id="PTHR46346">
    <property type="entry name" value="PHOSPHATIDYLINOSITOL N-ACETYLGLUCOSAMINYLTRANSFERASE SUBUNIT P"/>
    <property type="match status" value="1"/>
</dbReference>
<organism evidence="10 11">
    <name type="scientific">Lachancea mirantina</name>
    <dbReference type="NCBI Taxonomy" id="1230905"/>
    <lineage>
        <taxon>Eukaryota</taxon>
        <taxon>Fungi</taxon>
        <taxon>Dikarya</taxon>
        <taxon>Ascomycota</taxon>
        <taxon>Saccharomycotina</taxon>
        <taxon>Saccharomycetes</taxon>
        <taxon>Saccharomycetales</taxon>
        <taxon>Saccharomycetaceae</taxon>
        <taxon>Lachancea</taxon>
    </lineage>
</organism>
<gene>
    <name evidence="10" type="ORF">LAMI_0D12024G</name>
</gene>
<dbReference type="InterPro" id="IPR016542">
    <property type="entry name" value="PIG-P_GPI19"/>
</dbReference>
<evidence type="ECO:0000256" key="8">
    <source>
        <dbReference type="SAM" id="Phobius"/>
    </source>
</evidence>
<dbReference type="GO" id="GO:0005789">
    <property type="term" value="C:endoplasmic reticulum membrane"/>
    <property type="evidence" value="ECO:0007669"/>
    <property type="project" value="UniProtKB-SubCell"/>
</dbReference>
<keyword evidence="4 8" id="KW-0812">Transmembrane</keyword>
<evidence type="ECO:0000256" key="3">
    <source>
        <dbReference type="ARBA" id="ARBA00022502"/>
    </source>
</evidence>
<evidence type="ECO:0000256" key="2">
    <source>
        <dbReference type="ARBA" id="ARBA00004687"/>
    </source>
</evidence>
<keyword evidence="5 8" id="KW-1133">Transmembrane helix</keyword>
<evidence type="ECO:0000256" key="1">
    <source>
        <dbReference type="ARBA" id="ARBA00004141"/>
    </source>
</evidence>
<dbReference type="STRING" id="1230905.A0A1G4JFI4"/>
<evidence type="ECO:0000256" key="5">
    <source>
        <dbReference type="ARBA" id="ARBA00022989"/>
    </source>
</evidence>
<comment type="function">
    <text evidence="7">Part of the complex catalyzing the transfer of N-acetylglucosamine from UDP-N-acetylglucosamine to phosphatidylinositol, the first step of GPI biosynthesis.</text>
</comment>
<comment type="subunit">
    <text evidence="7">Component of the phosphatidylinositol N-acetylglucosaminyltransferase (GPI-GlcNAc transferase) complex.</text>
</comment>
<keyword evidence="7" id="KW-0256">Endoplasmic reticulum</keyword>
<feature type="transmembrane region" description="Helical" evidence="8">
    <location>
        <begin position="12"/>
        <end position="31"/>
    </location>
</feature>
<dbReference type="PANTHER" id="PTHR46346:SF1">
    <property type="entry name" value="PHOSPHATIDYLINOSITOL N-ACETYLGLUCOSAMINYLTRANSFERASE SUBUNIT P"/>
    <property type="match status" value="1"/>
</dbReference>
<keyword evidence="6 7" id="KW-0472">Membrane</keyword>
<dbReference type="Pfam" id="PF08510">
    <property type="entry name" value="PIG-P"/>
    <property type="match status" value="1"/>
</dbReference>
<keyword evidence="3 7" id="KW-0337">GPI-anchor biosynthesis</keyword>
<sequence length="155" mass="17545">MTKSPHREYAGFFQFLASTAGLIFILIWSIIPTSYESENPSDESSNCLRSVLHTLLDLLPQRHWIVTIECIVLMGMLAIYLGILTYNEDVLTVPLHDISTITDRKAKLAKPNTYEEFIKKYAFSETSGVLDLPVTDVCKMLYETTNGKDLQNPPN</sequence>
<keyword evidence="11" id="KW-1185">Reference proteome</keyword>
<protein>
    <recommendedName>
        <fullName evidence="7">Phosphatidylinositol N-acetylglucosaminyltransferase subunit GPI19</fullName>
        <ecNumber evidence="7">2.4.1.198</ecNumber>
    </recommendedName>
</protein>
<evidence type="ECO:0000256" key="4">
    <source>
        <dbReference type="ARBA" id="ARBA00022692"/>
    </source>
</evidence>
<dbReference type="AlphaFoldDB" id="A0A1G4JFI4"/>
<comment type="catalytic activity">
    <reaction evidence="7">
        <text>a 1,2-diacyl-sn-glycero-3-phospho-(1D-myo-inositol) + UDP-N-acetyl-alpha-D-glucosamine = a 6-(N-acetyl-alpha-D-glucosaminyl)-1-(1,2-diacyl-sn-glycero-3-phospho)-1D-myo-inositol + UDP + H(+)</text>
        <dbReference type="Rhea" id="RHEA:14789"/>
        <dbReference type="ChEBI" id="CHEBI:15378"/>
        <dbReference type="ChEBI" id="CHEBI:57265"/>
        <dbReference type="ChEBI" id="CHEBI:57705"/>
        <dbReference type="ChEBI" id="CHEBI:57880"/>
        <dbReference type="ChEBI" id="CHEBI:58223"/>
        <dbReference type="EC" id="2.4.1.198"/>
    </reaction>
</comment>
<evidence type="ECO:0000256" key="6">
    <source>
        <dbReference type="ARBA" id="ARBA00023136"/>
    </source>
</evidence>
<accession>A0A1G4JFI4</accession>
<comment type="similarity">
    <text evidence="7">Belongs to the GPI19 family.</text>
</comment>
<comment type="pathway">
    <text evidence="2 7">Glycolipid biosynthesis; glycosylphosphatidylinositol-anchor biosynthesis.</text>
</comment>
<keyword evidence="7" id="KW-0808">Transferase</keyword>
<feature type="domain" description="PIG-P" evidence="9">
    <location>
        <begin position="6"/>
        <end position="142"/>
    </location>
</feature>
<name>A0A1G4JFI4_9SACH</name>
<dbReference type="OrthoDB" id="690928at2759"/>
<dbReference type="GO" id="GO:0006506">
    <property type="term" value="P:GPI anchor biosynthetic process"/>
    <property type="evidence" value="ECO:0007669"/>
    <property type="project" value="UniProtKB-UniPathway"/>
</dbReference>
<dbReference type="PIRSF" id="PIRSF008765">
    <property type="entry name" value="PIG-P_GPI19"/>
    <property type="match status" value="1"/>
</dbReference>
<dbReference type="EMBL" id="LT598463">
    <property type="protein sequence ID" value="SCU88987.1"/>
    <property type="molecule type" value="Genomic_DNA"/>
</dbReference>
<dbReference type="EC" id="2.4.1.198" evidence="7"/>
<dbReference type="GO" id="GO:0017176">
    <property type="term" value="F:phosphatidylinositol N-acetylglucosaminyltransferase activity"/>
    <property type="evidence" value="ECO:0007669"/>
    <property type="project" value="UniProtKB-UniRule"/>
</dbReference>
<evidence type="ECO:0000313" key="11">
    <source>
        <dbReference type="Proteomes" id="UP000191024"/>
    </source>
</evidence>
<comment type="subcellular location">
    <subcellularLocation>
        <location evidence="7">Endoplasmic reticulum membrane</location>
    </subcellularLocation>
    <subcellularLocation>
        <location evidence="1">Membrane</location>
        <topology evidence="1">Multi-pass membrane protein</topology>
    </subcellularLocation>
</comment>
<dbReference type="Proteomes" id="UP000191024">
    <property type="component" value="Chromosome D"/>
</dbReference>
<evidence type="ECO:0000313" key="10">
    <source>
        <dbReference type="EMBL" id="SCU88987.1"/>
    </source>
</evidence>
<feature type="transmembrane region" description="Helical" evidence="8">
    <location>
        <begin position="64"/>
        <end position="86"/>
    </location>
</feature>
<evidence type="ECO:0000256" key="7">
    <source>
        <dbReference type="PIRNR" id="PIRNR008765"/>
    </source>
</evidence>
<evidence type="ECO:0000259" key="9">
    <source>
        <dbReference type="Pfam" id="PF08510"/>
    </source>
</evidence>
<proteinExistence type="inferred from homology"/>
<dbReference type="InterPro" id="IPR052263">
    <property type="entry name" value="GPI_Anchor_Biosynth"/>
</dbReference>
<reference evidence="10 11" key="1">
    <citation type="submission" date="2016-03" db="EMBL/GenBank/DDBJ databases">
        <authorList>
            <person name="Devillers H."/>
        </authorList>
    </citation>
    <scope>NUCLEOTIDE SEQUENCE [LARGE SCALE GENOMIC DNA]</scope>
    <source>
        <strain evidence="10">CBS 11717</strain>
    </source>
</reference>
<dbReference type="InterPro" id="IPR013717">
    <property type="entry name" value="PIG-P"/>
</dbReference>